<dbReference type="STRING" id="1233.SAMN05216387_104104"/>
<protein>
    <recommendedName>
        <fullName evidence="1">MAE-28990/MAE-18760-like HEPN domain-containing protein</fullName>
    </recommendedName>
</protein>
<dbReference type="InterPro" id="IPR040788">
    <property type="entry name" value="HEPN_MAE_28990"/>
</dbReference>
<sequence length="204" mass="23294">MLNAQAEFEKRESEIKEYLLHLETLELETGFPIGIMNTMKSSALLMIYNCIESTMTNLLQDVFDHLHSNNVEFDSLNATMKTLVLGYSKKRKPSSLVEKMQTSAMGLAVACFDRSDVFSGNLDCKTIKETLKHLGVRSTHKYQETVLQTVKHERNELAHGIKSFSDCGKHYSAKQLRSFHDKTSAVLKRVIYDFEGFLNLKAYK</sequence>
<name>A0A1H7LM00_9PROT</name>
<dbReference type="RefSeq" id="WP_090828337.1">
    <property type="nucleotide sequence ID" value="NZ_FOBH01000004.1"/>
</dbReference>
<reference evidence="2 3" key="1">
    <citation type="submission" date="2016-10" db="EMBL/GenBank/DDBJ databases">
        <authorList>
            <person name="de Groot N.N."/>
        </authorList>
    </citation>
    <scope>NUCLEOTIDE SEQUENCE [LARGE SCALE GENOMIC DNA]</scope>
    <source>
        <strain evidence="2 3">Nv1</strain>
    </source>
</reference>
<accession>A0A1H7LM00</accession>
<dbReference type="EMBL" id="FOBH01000004">
    <property type="protein sequence ID" value="SEK99961.1"/>
    <property type="molecule type" value="Genomic_DNA"/>
</dbReference>
<proteinExistence type="predicted"/>
<evidence type="ECO:0000259" key="1">
    <source>
        <dbReference type="Pfam" id="PF18737"/>
    </source>
</evidence>
<feature type="domain" description="MAE-28990/MAE-18760-like HEPN" evidence="1">
    <location>
        <begin position="7"/>
        <end position="203"/>
    </location>
</feature>
<organism evidence="2 3">
    <name type="scientific">Nitrosovibrio tenuis</name>
    <dbReference type="NCBI Taxonomy" id="1233"/>
    <lineage>
        <taxon>Bacteria</taxon>
        <taxon>Pseudomonadati</taxon>
        <taxon>Pseudomonadota</taxon>
        <taxon>Betaproteobacteria</taxon>
        <taxon>Nitrosomonadales</taxon>
        <taxon>Nitrosomonadaceae</taxon>
        <taxon>Nitrosovibrio</taxon>
    </lineage>
</organism>
<dbReference type="OrthoDB" id="571721at2"/>
<evidence type="ECO:0000313" key="2">
    <source>
        <dbReference type="EMBL" id="SEK99961.1"/>
    </source>
</evidence>
<dbReference type="Proteomes" id="UP000198620">
    <property type="component" value="Unassembled WGS sequence"/>
</dbReference>
<gene>
    <name evidence="2" type="ORF">SAMN05216387_104104</name>
</gene>
<dbReference type="AlphaFoldDB" id="A0A1H7LM00"/>
<evidence type="ECO:0000313" key="3">
    <source>
        <dbReference type="Proteomes" id="UP000198620"/>
    </source>
</evidence>
<keyword evidence="3" id="KW-1185">Reference proteome</keyword>
<dbReference type="Pfam" id="PF18737">
    <property type="entry name" value="HEPN_MAE_28990"/>
    <property type="match status" value="1"/>
</dbReference>